<name>A0A0L8FX77_OCTBM</name>
<protein>
    <submittedName>
        <fullName evidence="1">Uncharacterized protein</fullName>
    </submittedName>
</protein>
<accession>A0A0L8FX77</accession>
<proteinExistence type="predicted"/>
<dbReference type="EMBL" id="KQ425549">
    <property type="protein sequence ID" value="KOF69317.1"/>
    <property type="molecule type" value="Genomic_DNA"/>
</dbReference>
<evidence type="ECO:0000313" key="1">
    <source>
        <dbReference type="EMBL" id="KOF69317.1"/>
    </source>
</evidence>
<organism evidence="1">
    <name type="scientific">Octopus bimaculoides</name>
    <name type="common">California two-spotted octopus</name>
    <dbReference type="NCBI Taxonomy" id="37653"/>
    <lineage>
        <taxon>Eukaryota</taxon>
        <taxon>Metazoa</taxon>
        <taxon>Spiralia</taxon>
        <taxon>Lophotrochozoa</taxon>
        <taxon>Mollusca</taxon>
        <taxon>Cephalopoda</taxon>
        <taxon>Coleoidea</taxon>
        <taxon>Octopodiformes</taxon>
        <taxon>Octopoda</taxon>
        <taxon>Incirrata</taxon>
        <taxon>Octopodidae</taxon>
        <taxon>Octopus</taxon>
    </lineage>
</organism>
<sequence>MFKCPIAYLNTIVMYVTPIIYLFQCSNVYTYSCFIVYLYKYMSLNVLLCRRIILPIFYYELIYIA</sequence>
<gene>
    <name evidence="1" type="ORF">OCBIM_22005239mg</name>
</gene>
<reference evidence="1" key="1">
    <citation type="submission" date="2015-07" db="EMBL/GenBank/DDBJ databases">
        <title>MeaNS - Measles Nucleotide Surveillance Program.</title>
        <authorList>
            <person name="Tran T."/>
            <person name="Druce J."/>
        </authorList>
    </citation>
    <scope>NUCLEOTIDE SEQUENCE</scope>
    <source>
        <strain evidence="1">UCB-OBI-ISO-001</strain>
        <tissue evidence="1">Gonad</tissue>
    </source>
</reference>
<dbReference type="AlphaFoldDB" id="A0A0L8FX77"/>